<reference evidence="4" key="2">
    <citation type="journal article" date="2008" name="Nucleic Acids Res.">
        <title>The rice annotation project database (RAP-DB): 2008 update.</title>
        <authorList>
            <consortium name="The rice annotation project (RAP)"/>
        </authorList>
    </citation>
    <scope>GENOME REANNOTATION</scope>
    <source>
        <strain evidence="4">cv. Nipponbare</strain>
    </source>
</reference>
<name>Q7XN23_ORYSJ</name>
<feature type="compositionally biased region" description="Low complexity" evidence="1">
    <location>
        <begin position="447"/>
        <end position="474"/>
    </location>
</feature>
<organism evidence="3 4">
    <name type="scientific">Oryza sativa subsp. japonica</name>
    <name type="common">Rice</name>
    <dbReference type="NCBI Taxonomy" id="39947"/>
    <lineage>
        <taxon>Eukaryota</taxon>
        <taxon>Viridiplantae</taxon>
        <taxon>Streptophyta</taxon>
        <taxon>Embryophyta</taxon>
        <taxon>Tracheophyta</taxon>
        <taxon>Spermatophyta</taxon>
        <taxon>Magnoliopsida</taxon>
        <taxon>Liliopsida</taxon>
        <taxon>Poales</taxon>
        <taxon>Poaceae</taxon>
        <taxon>BOP clade</taxon>
        <taxon>Oryzoideae</taxon>
        <taxon>Oryzeae</taxon>
        <taxon>Oryzinae</taxon>
        <taxon>Oryza</taxon>
        <taxon>Oryza sativa</taxon>
    </lineage>
</organism>
<feature type="domain" description="Reverse transcriptase Ty1/copia-type" evidence="2">
    <location>
        <begin position="31"/>
        <end position="273"/>
    </location>
</feature>
<proteinExistence type="predicted"/>
<evidence type="ECO:0000313" key="3">
    <source>
        <dbReference type="EMBL" id="CAE04319.3"/>
    </source>
</evidence>
<dbReference type="Proteomes" id="UP000000763">
    <property type="component" value="Chromosome 4"/>
</dbReference>
<dbReference type="CDD" id="cd09272">
    <property type="entry name" value="RNase_HI_RT_Ty1"/>
    <property type="match status" value="1"/>
</dbReference>
<feature type="region of interest" description="Disordered" evidence="1">
    <location>
        <begin position="447"/>
        <end position="510"/>
    </location>
</feature>
<dbReference type="InterPro" id="IPR039266">
    <property type="entry name" value="EN-1/SPM"/>
</dbReference>
<dbReference type="AlphaFoldDB" id="Q7XN23"/>
<feature type="region of interest" description="Disordered" evidence="1">
    <location>
        <begin position="808"/>
        <end position="871"/>
    </location>
</feature>
<evidence type="ECO:0000313" key="4">
    <source>
        <dbReference type="Proteomes" id="UP000000763"/>
    </source>
</evidence>
<sequence length="950" mass="108641">MIERPQNNREALGDKNWIAAMQAEYDALIKNNTWHLVPYEKGQNIIGCKWVYKIKRKADGTLDRYKARLVAKGFKQRYGIDYEDTFSSVVKAATIRIILSIAISRGWSLRQLDVQNVFLHGFLQEEVYMQQPPGFESSSKPNYVCKLDKALYGLKQATRAWYSRLSKKLVELGFEASKADTSLFFLNKGGIIMFVLVYVDDIIVASSTEKATTALLKDLNKEFALKDLGDLHYFLGIEVTKVSNGIILTQEKYANDLLKRVNMSNCKPVSTPLSVSEKLTLYEGSPLGPNDATQYRSIVGALQYLTLTRPDIAYSVNKVCQFLHAPTTRHWTGVKRILRYLNQCTSLGLNIHKSASTLVHGYSNADWAGSIDDRKSTGGFAIFVGSNLVSWSARKQSTVSRSSTEAEYKAVANTTAELMWVQTLLRELGIESPKAVKIWRMRRLSSGSRGASSSADGSASAAISSRNRTRSSSSQQPTDPVQEEEQEDDEFWFCGPTRVPPRPTREEDKPVLRPIGDMQWEVQDYGQSTRVPNGILTTLIKENFPGVVKFKGRDEPAWSPEHYLLKPDNAKANQARLPSLLHRVEEEFWGFYRWAEGTEVEARRVVHNCVKKLFVDIFYEARILAVITYHKKILKTDIDRPTACRTYLTKAEYMKAKPWWFLNAGRAWALLSDLRWCNPEWQAYSRACSERRAKMKTPAHRQGSANLHRYHKNLEKKMGTPVHVLKAYAHANRVDPDEGYCDEDSSQNMLLEAYARAFTERHGEDSNWRTEPIDGVAVHMAGGGKKHGRFFLLNGLLKTPDVLADVGRSRCSLDDPRPSRRLRPNPDDSARIEELERQLQCEREEREQERERAREEREQERERAREERERALEEMERTRKEMEQEREQARVERVREHELFQEKTSYFTCALEVLQRKLNINFLPPCTPTLTHPATSGSEVSIGNPVTTTE</sequence>
<dbReference type="Pfam" id="PF07727">
    <property type="entry name" value="RVT_2"/>
    <property type="match status" value="1"/>
</dbReference>
<dbReference type="SUPFAM" id="SSF56672">
    <property type="entry name" value="DNA/RNA polymerases"/>
    <property type="match status" value="1"/>
</dbReference>
<feature type="compositionally biased region" description="Acidic residues" evidence="1">
    <location>
        <begin position="481"/>
        <end position="491"/>
    </location>
</feature>
<reference evidence="4" key="1">
    <citation type="journal article" date="2005" name="Nature">
        <title>The map-based sequence of the rice genome.</title>
        <authorList>
            <consortium name="International rice genome sequencing project (IRGSP)"/>
            <person name="Matsumoto T."/>
            <person name="Wu J."/>
            <person name="Kanamori H."/>
            <person name="Katayose Y."/>
            <person name="Fujisawa M."/>
            <person name="Namiki N."/>
            <person name="Mizuno H."/>
            <person name="Yamamoto K."/>
            <person name="Antonio B.A."/>
            <person name="Baba T."/>
            <person name="Sakata K."/>
            <person name="Nagamura Y."/>
            <person name="Aoki H."/>
            <person name="Arikawa K."/>
            <person name="Arita K."/>
            <person name="Bito T."/>
            <person name="Chiden Y."/>
            <person name="Fujitsuka N."/>
            <person name="Fukunaka R."/>
            <person name="Hamada M."/>
            <person name="Harada C."/>
            <person name="Hayashi A."/>
            <person name="Hijishita S."/>
            <person name="Honda M."/>
            <person name="Hosokawa S."/>
            <person name="Ichikawa Y."/>
            <person name="Idonuma A."/>
            <person name="Iijima M."/>
            <person name="Ikeda M."/>
            <person name="Ikeno M."/>
            <person name="Ito K."/>
            <person name="Ito S."/>
            <person name="Ito T."/>
            <person name="Ito Y."/>
            <person name="Ito Y."/>
            <person name="Iwabuchi A."/>
            <person name="Kamiya K."/>
            <person name="Karasawa W."/>
            <person name="Kurita K."/>
            <person name="Katagiri S."/>
            <person name="Kikuta A."/>
            <person name="Kobayashi H."/>
            <person name="Kobayashi N."/>
            <person name="Machita K."/>
            <person name="Maehara T."/>
            <person name="Masukawa M."/>
            <person name="Mizubayashi T."/>
            <person name="Mukai Y."/>
            <person name="Nagasaki H."/>
            <person name="Nagata Y."/>
            <person name="Naito S."/>
            <person name="Nakashima M."/>
            <person name="Nakama Y."/>
            <person name="Nakamichi Y."/>
            <person name="Nakamura M."/>
            <person name="Meguro A."/>
            <person name="Negishi M."/>
            <person name="Ohta I."/>
            <person name="Ohta T."/>
            <person name="Okamoto M."/>
            <person name="Ono N."/>
            <person name="Saji S."/>
            <person name="Sakaguchi M."/>
            <person name="Sakai K."/>
            <person name="Shibata M."/>
            <person name="Shimokawa T."/>
            <person name="Song J."/>
            <person name="Takazaki Y."/>
            <person name="Terasawa K."/>
            <person name="Tsugane M."/>
            <person name="Tsuji K."/>
            <person name="Ueda S."/>
            <person name="Waki K."/>
            <person name="Yamagata H."/>
            <person name="Yamamoto M."/>
            <person name="Yamamoto S."/>
            <person name="Yamane H."/>
            <person name="Yoshiki S."/>
            <person name="Yoshihara R."/>
            <person name="Yukawa K."/>
            <person name="Zhong H."/>
            <person name="Yano M."/>
            <person name="Yuan Q."/>
            <person name="Ouyang S."/>
            <person name="Liu J."/>
            <person name="Jones K.M."/>
            <person name="Gansberger K."/>
            <person name="Moffat K."/>
            <person name="Hill J."/>
            <person name="Bera J."/>
            <person name="Fadrosh D."/>
            <person name="Jin S."/>
            <person name="Johri S."/>
            <person name="Kim M."/>
            <person name="Overton L."/>
            <person name="Reardon M."/>
            <person name="Tsitrin T."/>
            <person name="Vuong H."/>
            <person name="Weaver B."/>
            <person name="Ciecko A."/>
            <person name="Tallon L."/>
            <person name="Jackson J."/>
            <person name="Pai G."/>
            <person name="Aken S.V."/>
            <person name="Utterback T."/>
            <person name="Reidmuller S."/>
            <person name="Feldblyum T."/>
            <person name="Hsiao J."/>
            <person name="Zismann V."/>
            <person name="Iobst S."/>
            <person name="de Vazeille A.R."/>
            <person name="Buell C.R."/>
            <person name="Ying K."/>
            <person name="Li Y."/>
            <person name="Lu T."/>
            <person name="Huang Y."/>
            <person name="Zhao Q."/>
            <person name="Feng Q."/>
            <person name="Zhang L."/>
            <person name="Zhu J."/>
            <person name="Weng Q."/>
            <person name="Mu J."/>
            <person name="Lu Y."/>
            <person name="Fan D."/>
            <person name="Liu Y."/>
            <person name="Guan J."/>
            <person name="Zhang Y."/>
            <person name="Yu S."/>
            <person name="Liu X."/>
            <person name="Zhang Y."/>
            <person name="Hong G."/>
            <person name="Han B."/>
            <person name="Choisne N."/>
            <person name="Demange N."/>
            <person name="Orjeda G."/>
            <person name="Samain S."/>
            <person name="Cattolico L."/>
            <person name="Pelletier E."/>
            <person name="Couloux A."/>
            <person name="Segurens B."/>
            <person name="Wincker P."/>
            <person name="D'Hont A."/>
            <person name="Scarpelli C."/>
            <person name="Weissenbach J."/>
            <person name="Salanoubat M."/>
            <person name="Quetier F."/>
            <person name="Yu Y."/>
            <person name="Kim H.R."/>
            <person name="Rambo T."/>
            <person name="Currie J."/>
            <person name="Collura K."/>
            <person name="Luo M."/>
            <person name="Yang T."/>
            <person name="Ammiraju J.S.S."/>
            <person name="Engler F."/>
            <person name="Soderlund C."/>
            <person name="Wing R.A."/>
            <person name="Palmer L.E."/>
            <person name="de la Bastide M."/>
            <person name="Spiegel L."/>
            <person name="Nascimento L."/>
            <person name="Zutavern T."/>
            <person name="O'Shaughnessy A."/>
            <person name="Dike S."/>
            <person name="Dedhia N."/>
            <person name="Preston R."/>
            <person name="Balija V."/>
            <person name="McCombie W.R."/>
            <person name="Chow T."/>
            <person name="Chen H."/>
            <person name="Chung M."/>
            <person name="Chen C."/>
            <person name="Shaw J."/>
            <person name="Wu H."/>
            <person name="Hsiao K."/>
            <person name="Chao Y."/>
            <person name="Chu M."/>
            <person name="Cheng C."/>
            <person name="Hour A."/>
            <person name="Lee P."/>
            <person name="Lin S."/>
            <person name="Lin Y."/>
            <person name="Liou J."/>
            <person name="Liu S."/>
            <person name="Hsing Y."/>
            <person name="Raghuvanshi S."/>
            <person name="Mohanty A."/>
            <person name="Bharti A.K."/>
            <person name="Gaur A."/>
            <person name="Gupta V."/>
            <person name="Kumar D."/>
            <person name="Ravi V."/>
            <person name="Vij S."/>
            <person name="Kapur A."/>
            <person name="Khurana P."/>
            <person name="Khurana P."/>
            <person name="Khurana J.P."/>
            <person name="Tyagi A.K."/>
            <person name="Gaikwad K."/>
            <person name="Singh A."/>
            <person name="Dalal V."/>
            <person name="Srivastava S."/>
            <person name="Dixit A."/>
            <person name="Pal A.K."/>
            <person name="Ghazi I.A."/>
            <person name="Yadav M."/>
            <person name="Pandit A."/>
            <person name="Bhargava A."/>
            <person name="Sureshbabu K."/>
            <person name="Batra K."/>
            <person name="Sharma T.R."/>
            <person name="Mohapatra T."/>
            <person name="Singh N.K."/>
            <person name="Messing J."/>
            <person name="Nelson A.B."/>
            <person name="Fuks G."/>
            <person name="Kavchok S."/>
            <person name="Keizer G."/>
            <person name="Linton E."/>
            <person name="Llaca V."/>
            <person name="Song R."/>
            <person name="Tanyolac B."/>
            <person name="Young S."/>
            <person name="Ho-Il K."/>
            <person name="Hahn J.H."/>
            <person name="Sangsakoo G."/>
            <person name="Vanavichit A."/>
            <person name="de Mattos Luiz.A.T."/>
            <person name="Zimmer P.D."/>
            <person name="Malone G."/>
            <person name="Dellagostin O."/>
            <person name="de Oliveira A.C."/>
            <person name="Bevan M."/>
            <person name="Bancroft I."/>
            <person name="Minx P."/>
            <person name="Cordum H."/>
            <person name="Wilson R."/>
            <person name="Cheng Z."/>
            <person name="Jin W."/>
            <person name="Jiang J."/>
            <person name="Leong S.A."/>
            <person name="Iwama H."/>
            <person name="Gojobori T."/>
            <person name="Itoh T."/>
            <person name="Niimura Y."/>
            <person name="Fujii Y."/>
            <person name="Habara T."/>
            <person name="Sakai H."/>
            <person name="Sato Y."/>
            <person name="Wilson G."/>
            <person name="Kumar K."/>
            <person name="McCouch S."/>
            <person name="Juretic N."/>
            <person name="Hoen D."/>
            <person name="Wright S."/>
            <person name="Bruskiewich R."/>
            <person name="Bureau T."/>
            <person name="Miyao A."/>
            <person name="Hirochika H."/>
            <person name="Nishikawa T."/>
            <person name="Kadowaki K."/>
            <person name="Sugiura M."/>
            <person name="Burr B."/>
            <person name="Sasaki T."/>
        </authorList>
    </citation>
    <scope>NUCLEOTIDE SEQUENCE [LARGE SCALE GENOMIC DNA]</scope>
    <source>
        <strain evidence="4">cv. Nipponbare</strain>
    </source>
</reference>
<evidence type="ECO:0000259" key="2">
    <source>
        <dbReference type="Pfam" id="PF07727"/>
    </source>
</evidence>
<dbReference type="PANTHER" id="PTHR33157:SF12">
    <property type="entry name" value="TRANSPOSASE TNP1_EN_SPM-LIKE DOMAIN-CONTAINING PROTEIN"/>
    <property type="match status" value="1"/>
</dbReference>
<gene>
    <name evidence="3" type="primary">OSJNBb0016D16.10</name>
</gene>
<dbReference type="PANTHER" id="PTHR33157">
    <property type="entry name" value="AUTONOMOUS TRANSPOSABLE ELEMENT EN-1 MOSAIC PROTEIN-RELATED"/>
    <property type="match status" value="1"/>
</dbReference>
<dbReference type="GO" id="GO:0032196">
    <property type="term" value="P:transposition"/>
    <property type="evidence" value="ECO:0007669"/>
    <property type="project" value="InterPro"/>
</dbReference>
<protein>
    <submittedName>
        <fullName evidence="3">OSJNBb0016D16.10 protein</fullName>
    </submittedName>
</protein>
<evidence type="ECO:0000256" key="1">
    <source>
        <dbReference type="SAM" id="MobiDB-lite"/>
    </source>
</evidence>
<dbReference type="InterPro" id="IPR043502">
    <property type="entry name" value="DNA/RNA_pol_sf"/>
</dbReference>
<accession>Q7XN23</accession>
<dbReference type="EMBL" id="AL606658">
    <property type="protein sequence ID" value="CAE04319.3"/>
    <property type="molecule type" value="Genomic_DNA"/>
</dbReference>
<dbReference type="InterPro" id="IPR013103">
    <property type="entry name" value="RVT_2"/>
</dbReference>